<accession>A0ABD1ZHK8</accession>
<dbReference type="PANTHER" id="PTHR46193:SF19">
    <property type="entry name" value="HALOACID DEHALOGENASE-LIKE HYDROLASE DOMAIN-CONTAINING PROTEIN SGPP"/>
    <property type="match status" value="1"/>
</dbReference>
<gene>
    <name evidence="3" type="ORF">R1flu_018975</name>
</gene>
<dbReference type="Proteomes" id="UP001605036">
    <property type="component" value="Unassembled WGS sequence"/>
</dbReference>
<dbReference type="Pfam" id="PF13419">
    <property type="entry name" value="HAD_2"/>
    <property type="match status" value="1"/>
</dbReference>
<dbReference type="InterPro" id="IPR023214">
    <property type="entry name" value="HAD_sf"/>
</dbReference>
<dbReference type="Gene3D" id="3.40.50.1000">
    <property type="entry name" value="HAD superfamily/HAD-like"/>
    <property type="match status" value="1"/>
</dbReference>
<evidence type="ECO:0000256" key="1">
    <source>
        <dbReference type="ARBA" id="ARBA00022723"/>
    </source>
</evidence>
<dbReference type="EMBL" id="JBHFFA010000001">
    <property type="protein sequence ID" value="KAL2650847.1"/>
    <property type="molecule type" value="Genomic_DNA"/>
</dbReference>
<dbReference type="SUPFAM" id="SSF56784">
    <property type="entry name" value="HAD-like"/>
    <property type="match status" value="1"/>
</dbReference>
<evidence type="ECO:0000256" key="2">
    <source>
        <dbReference type="ARBA" id="ARBA00022842"/>
    </source>
</evidence>
<proteinExistence type="predicted"/>
<comment type="caution">
    <text evidence="3">The sequence shown here is derived from an EMBL/GenBank/DDBJ whole genome shotgun (WGS) entry which is preliminary data.</text>
</comment>
<sequence>MDKAAWTSRAAVSNSPREQVISALGLNEFFELVVTGNECERPKPFPDPYLKALRFFGVTPEQALIFEDSPAGTMAGTAAGVAVVGLTTGHPEATLRAAGATLIINNYEYPALWERLRGETNDSAKNKQKIPDAVCQEPSALPKQEPEALSTGLSNITVKQVQTIPVTDGEIPLQSHAK</sequence>
<dbReference type="InterPro" id="IPR051600">
    <property type="entry name" value="Beta-PGM-like"/>
</dbReference>
<keyword evidence="4" id="KW-1185">Reference proteome</keyword>
<dbReference type="GO" id="GO:0003824">
    <property type="term" value="F:catalytic activity"/>
    <property type="evidence" value="ECO:0007669"/>
    <property type="project" value="UniProtKB-ARBA"/>
</dbReference>
<dbReference type="InterPro" id="IPR036412">
    <property type="entry name" value="HAD-like_sf"/>
</dbReference>
<dbReference type="GO" id="GO:0046872">
    <property type="term" value="F:metal ion binding"/>
    <property type="evidence" value="ECO:0007669"/>
    <property type="project" value="UniProtKB-KW"/>
</dbReference>
<keyword evidence="2" id="KW-0460">Magnesium</keyword>
<name>A0ABD1ZHK8_9MARC</name>
<dbReference type="InterPro" id="IPR006439">
    <property type="entry name" value="HAD-SF_hydro_IA"/>
</dbReference>
<evidence type="ECO:0000313" key="4">
    <source>
        <dbReference type="Proteomes" id="UP001605036"/>
    </source>
</evidence>
<dbReference type="InterPro" id="IPR041492">
    <property type="entry name" value="HAD_2"/>
</dbReference>
<dbReference type="CDD" id="cd07505">
    <property type="entry name" value="HAD_BPGM-like"/>
    <property type="match status" value="1"/>
</dbReference>
<dbReference type="AlphaFoldDB" id="A0ABD1ZHK8"/>
<organism evidence="3 4">
    <name type="scientific">Riccia fluitans</name>
    <dbReference type="NCBI Taxonomy" id="41844"/>
    <lineage>
        <taxon>Eukaryota</taxon>
        <taxon>Viridiplantae</taxon>
        <taxon>Streptophyta</taxon>
        <taxon>Embryophyta</taxon>
        <taxon>Marchantiophyta</taxon>
        <taxon>Marchantiopsida</taxon>
        <taxon>Marchantiidae</taxon>
        <taxon>Marchantiales</taxon>
        <taxon>Ricciaceae</taxon>
        <taxon>Riccia</taxon>
    </lineage>
</organism>
<dbReference type="NCBIfam" id="TIGR01509">
    <property type="entry name" value="HAD-SF-IA-v3"/>
    <property type="match status" value="1"/>
</dbReference>
<keyword evidence="1" id="KW-0479">Metal-binding</keyword>
<protein>
    <submittedName>
        <fullName evidence="3">Uncharacterized protein</fullName>
    </submittedName>
</protein>
<evidence type="ECO:0000313" key="3">
    <source>
        <dbReference type="EMBL" id="KAL2650847.1"/>
    </source>
</evidence>
<reference evidence="3 4" key="1">
    <citation type="submission" date="2024-09" db="EMBL/GenBank/DDBJ databases">
        <title>Chromosome-scale assembly of Riccia fluitans.</title>
        <authorList>
            <person name="Paukszto L."/>
            <person name="Sawicki J."/>
            <person name="Karawczyk K."/>
            <person name="Piernik-Szablinska J."/>
            <person name="Szczecinska M."/>
            <person name="Mazdziarz M."/>
        </authorList>
    </citation>
    <scope>NUCLEOTIDE SEQUENCE [LARGE SCALE GENOMIC DNA]</scope>
    <source>
        <strain evidence="3">Rf_01</strain>
        <tissue evidence="3">Aerial parts of the thallus</tissue>
    </source>
</reference>
<dbReference type="PANTHER" id="PTHR46193">
    <property type="entry name" value="6-PHOSPHOGLUCONATE PHOSPHATASE"/>
    <property type="match status" value="1"/>
</dbReference>